<sequence>MSFSTRRDGCELFDFRHLTASAFLFHHAIALSGCNLVVVFPTGVAAAVVARTDVQLGVWSSVTADRDPCRLRSCLSPLSPMA</sequence>
<comment type="caution">
    <text evidence="1">The sequence shown here is derived from an EMBL/GenBank/DDBJ whole genome shotgun (WGS) entry which is preliminary data.</text>
</comment>
<reference evidence="1 2" key="2">
    <citation type="journal article" date="2022" name="Mol. Ecol. Resour.">
        <title>The genomes of chicory, endive, great burdock and yacon provide insights into Asteraceae paleo-polyploidization history and plant inulin production.</title>
        <authorList>
            <person name="Fan W."/>
            <person name="Wang S."/>
            <person name="Wang H."/>
            <person name="Wang A."/>
            <person name="Jiang F."/>
            <person name="Liu H."/>
            <person name="Zhao H."/>
            <person name="Xu D."/>
            <person name="Zhang Y."/>
        </authorList>
    </citation>
    <scope>NUCLEOTIDE SEQUENCE [LARGE SCALE GENOMIC DNA]</scope>
    <source>
        <strain evidence="2">cv. Niubang</strain>
    </source>
</reference>
<reference evidence="2" key="1">
    <citation type="journal article" date="2022" name="Mol. Ecol. Resour.">
        <title>The genomes of chicory, endive, great burdock and yacon provide insights into Asteraceae palaeo-polyploidization history and plant inulin production.</title>
        <authorList>
            <person name="Fan W."/>
            <person name="Wang S."/>
            <person name="Wang H."/>
            <person name="Wang A."/>
            <person name="Jiang F."/>
            <person name="Liu H."/>
            <person name="Zhao H."/>
            <person name="Xu D."/>
            <person name="Zhang Y."/>
        </authorList>
    </citation>
    <scope>NUCLEOTIDE SEQUENCE [LARGE SCALE GENOMIC DNA]</scope>
    <source>
        <strain evidence="2">cv. Niubang</strain>
    </source>
</reference>
<organism evidence="1 2">
    <name type="scientific">Arctium lappa</name>
    <name type="common">Greater burdock</name>
    <name type="synonym">Lappa major</name>
    <dbReference type="NCBI Taxonomy" id="4217"/>
    <lineage>
        <taxon>Eukaryota</taxon>
        <taxon>Viridiplantae</taxon>
        <taxon>Streptophyta</taxon>
        <taxon>Embryophyta</taxon>
        <taxon>Tracheophyta</taxon>
        <taxon>Spermatophyta</taxon>
        <taxon>Magnoliopsida</taxon>
        <taxon>eudicotyledons</taxon>
        <taxon>Gunneridae</taxon>
        <taxon>Pentapetalae</taxon>
        <taxon>asterids</taxon>
        <taxon>campanulids</taxon>
        <taxon>Asterales</taxon>
        <taxon>Asteraceae</taxon>
        <taxon>Carduoideae</taxon>
        <taxon>Cardueae</taxon>
        <taxon>Arctiinae</taxon>
        <taxon>Arctium</taxon>
    </lineage>
</organism>
<evidence type="ECO:0000313" key="1">
    <source>
        <dbReference type="EMBL" id="KAI3702146.1"/>
    </source>
</evidence>
<dbReference type="EMBL" id="CM042055">
    <property type="protein sequence ID" value="KAI3702146.1"/>
    <property type="molecule type" value="Genomic_DNA"/>
</dbReference>
<gene>
    <name evidence="1" type="ORF">L6452_27872</name>
</gene>
<protein>
    <submittedName>
        <fullName evidence="1">Uncharacterized protein</fullName>
    </submittedName>
</protein>
<dbReference type="Proteomes" id="UP001055879">
    <property type="component" value="Linkage Group LG09"/>
</dbReference>
<evidence type="ECO:0000313" key="2">
    <source>
        <dbReference type="Proteomes" id="UP001055879"/>
    </source>
</evidence>
<keyword evidence="2" id="KW-1185">Reference proteome</keyword>
<name>A0ACB8ZXW5_ARCLA</name>
<accession>A0ACB8ZXW5</accession>
<proteinExistence type="predicted"/>